<accession>A0AAW7X0Z9</accession>
<dbReference type="InterPro" id="IPR058059">
    <property type="entry name" value="PA3496-like"/>
</dbReference>
<reference evidence="2" key="1">
    <citation type="submission" date="2023-07" db="EMBL/GenBank/DDBJ databases">
        <title>Genome content predicts the carbon catabolic preferences of heterotrophic bacteria.</title>
        <authorList>
            <person name="Gralka M."/>
        </authorList>
    </citation>
    <scope>NUCLEOTIDE SEQUENCE</scope>
    <source>
        <strain evidence="2">I3M17_2</strain>
    </source>
</reference>
<dbReference type="NCBIfam" id="NF046101">
    <property type="entry name" value="PA3496_fam"/>
    <property type="match status" value="1"/>
</dbReference>
<name>A0AAW7X0Z9_9GAMM</name>
<comment type="caution">
    <text evidence="2">The sequence shown here is derived from an EMBL/GenBank/DDBJ whole genome shotgun (WGS) entry which is preliminary data.</text>
</comment>
<dbReference type="EMBL" id="JAUOPB010000001">
    <property type="protein sequence ID" value="MDO6420999.1"/>
    <property type="molecule type" value="Genomic_DNA"/>
</dbReference>
<feature type="coiled-coil region" evidence="1">
    <location>
        <begin position="26"/>
        <end position="53"/>
    </location>
</feature>
<dbReference type="Pfam" id="PF26620">
    <property type="entry name" value="DUF8197"/>
    <property type="match status" value="1"/>
</dbReference>
<keyword evidence="1" id="KW-0175">Coiled coil</keyword>
<sequence length="58" mass="6649">MGGGVLDSNLDMTDDMAESAILAEGNAHSIDSRRRLEDKIEELRLRREMQEFDFDFDS</sequence>
<evidence type="ECO:0000313" key="2">
    <source>
        <dbReference type="EMBL" id="MDO6420999.1"/>
    </source>
</evidence>
<proteinExistence type="predicted"/>
<dbReference type="AlphaFoldDB" id="A0AAW7X0Z9"/>
<dbReference type="InterPro" id="IPR058510">
    <property type="entry name" value="DUF8197"/>
</dbReference>
<evidence type="ECO:0000313" key="3">
    <source>
        <dbReference type="Proteomes" id="UP001169760"/>
    </source>
</evidence>
<dbReference type="Proteomes" id="UP001169760">
    <property type="component" value="Unassembled WGS sequence"/>
</dbReference>
<evidence type="ECO:0000256" key="1">
    <source>
        <dbReference type="SAM" id="Coils"/>
    </source>
</evidence>
<gene>
    <name evidence="2" type="ORF">Q4521_00790</name>
</gene>
<organism evidence="2 3">
    <name type="scientific">Saccharophagus degradans</name>
    <dbReference type="NCBI Taxonomy" id="86304"/>
    <lineage>
        <taxon>Bacteria</taxon>
        <taxon>Pseudomonadati</taxon>
        <taxon>Pseudomonadota</taxon>
        <taxon>Gammaproteobacteria</taxon>
        <taxon>Cellvibrionales</taxon>
        <taxon>Cellvibrionaceae</taxon>
        <taxon>Saccharophagus</taxon>
    </lineage>
</organism>
<protein>
    <submittedName>
        <fullName evidence="2">Uncharacterized protein</fullName>
    </submittedName>
</protein>
<dbReference type="RefSeq" id="WP_011468668.1">
    <property type="nucleotide sequence ID" value="NZ_CP123764.1"/>
</dbReference>
<dbReference type="GeneID" id="98615817"/>